<evidence type="ECO:0000313" key="3">
    <source>
        <dbReference type="EMBL" id="SNY89205.1"/>
    </source>
</evidence>
<dbReference type="InterPro" id="IPR000215">
    <property type="entry name" value="Serpin_fam"/>
</dbReference>
<name>A0A285LWG9_9NOCA</name>
<dbReference type="STRING" id="1379680.GCA_001612615_01101"/>
<dbReference type="EMBL" id="OBEG01000008">
    <property type="protein sequence ID" value="SNY89205.1"/>
    <property type="molecule type" value="Genomic_DNA"/>
</dbReference>
<dbReference type="SUPFAM" id="SSF56574">
    <property type="entry name" value="Serpins"/>
    <property type="match status" value="2"/>
</dbReference>
<dbReference type="Pfam" id="PF00079">
    <property type="entry name" value="Serpin"/>
    <property type="match status" value="2"/>
</dbReference>
<proteinExistence type="predicted"/>
<dbReference type="AlphaFoldDB" id="A0A285LWG9"/>
<organism evidence="3 4">
    <name type="scientific">Nocardia amikacinitolerans</name>
    <dbReference type="NCBI Taxonomy" id="756689"/>
    <lineage>
        <taxon>Bacteria</taxon>
        <taxon>Bacillati</taxon>
        <taxon>Actinomycetota</taxon>
        <taxon>Actinomycetes</taxon>
        <taxon>Mycobacteriales</taxon>
        <taxon>Nocardiaceae</taxon>
        <taxon>Nocardia</taxon>
    </lineage>
</organism>
<dbReference type="OrthoDB" id="4847668at2"/>
<evidence type="ECO:0000313" key="4">
    <source>
        <dbReference type="Proteomes" id="UP000219565"/>
    </source>
</evidence>
<protein>
    <submittedName>
        <fullName evidence="3">Serine protease inhibitor</fullName>
    </submittedName>
</protein>
<accession>A0A285LWG9</accession>
<keyword evidence="4" id="KW-1185">Reference proteome</keyword>
<feature type="domain" description="Serpin" evidence="2">
    <location>
        <begin position="272"/>
        <end position="397"/>
    </location>
</feature>
<dbReference type="Gene3D" id="3.30.497.10">
    <property type="entry name" value="Antithrombin, subunit I, domain 2"/>
    <property type="match status" value="2"/>
</dbReference>
<sequence length="411" mass="43375">MGSAIDTQVTAVNELTARWTAVAGERDFVVSGAGVWPLLALLAAAADGPARAELEAAIGLPAERAQGAALEILRIMAEAEDLSAVLGAWFAEGLPLHRAWTDSLPPDTIGRLTTQEAMDSWAARGTGGLIDRFPLRIDPDTMLVLATALVAKTEWREHFADAVLLPENGPWRGIVGRGLTRTTRDLSEVALLDGLDLVTRVVVTGTGDLDVHLLLGTESNGGESPDTAPDTESPRKGSPGAVLTTGLAALTGDVPVRDHLPPGTIGPGLRVTQHRAPRPGDRLDIRLPPFEIRASHDLCATPELFGLTAAMRTDRNHFPAISPEPLALAQGAQDVLARFTREGFEAAAVTSFAAVAVSMPLSAEHLITEVEVAFDRPFGFLAVHRATGLAVVAGWVAELPARTDAPDLLHD</sequence>
<dbReference type="GO" id="GO:0005615">
    <property type="term" value="C:extracellular space"/>
    <property type="evidence" value="ECO:0007669"/>
    <property type="project" value="InterPro"/>
</dbReference>
<dbReference type="GO" id="GO:0004867">
    <property type="term" value="F:serine-type endopeptidase inhibitor activity"/>
    <property type="evidence" value="ECO:0007669"/>
    <property type="project" value="InterPro"/>
</dbReference>
<dbReference type="Gene3D" id="2.30.39.10">
    <property type="entry name" value="Alpha-1-antitrypsin, domain 1"/>
    <property type="match status" value="1"/>
</dbReference>
<feature type="region of interest" description="Disordered" evidence="1">
    <location>
        <begin position="215"/>
        <end position="282"/>
    </location>
</feature>
<dbReference type="InterPro" id="IPR036186">
    <property type="entry name" value="Serpin_sf"/>
</dbReference>
<dbReference type="InterPro" id="IPR042178">
    <property type="entry name" value="Serpin_sf_1"/>
</dbReference>
<evidence type="ECO:0000256" key="1">
    <source>
        <dbReference type="SAM" id="MobiDB-lite"/>
    </source>
</evidence>
<dbReference type="InterPro" id="IPR023796">
    <property type="entry name" value="Serpin_dom"/>
</dbReference>
<feature type="domain" description="Serpin" evidence="2">
    <location>
        <begin position="25"/>
        <end position="160"/>
    </location>
</feature>
<dbReference type="PANTHER" id="PTHR11461:SF211">
    <property type="entry name" value="GH10112P-RELATED"/>
    <property type="match status" value="1"/>
</dbReference>
<dbReference type="Proteomes" id="UP000219565">
    <property type="component" value="Unassembled WGS sequence"/>
</dbReference>
<reference evidence="3 4" key="1">
    <citation type="submission" date="2017-09" db="EMBL/GenBank/DDBJ databases">
        <authorList>
            <person name="Ehlers B."/>
            <person name="Leendertz F.H."/>
        </authorList>
    </citation>
    <scope>NUCLEOTIDE SEQUENCE [LARGE SCALE GENOMIC DNA]</scope>
    <source>
        <strain evidence="3 4">DSM 45537</strain>
    </source>
</reference>
<dbReference type="InterPro" id="IPR042185">
    <property type="entry name" value="Serpin_sf_2"/>
</dbReference>
<dbReference type="PANTHER" id="PTHR11461">
    <property type="entry name" value="SERINE PROTEASE INHIBITOR, SERPIN"/>
    <property type="match status" value="1"/>
</dbReference>
<evidence type="ECO:0000259" key="2">
    <source>
        <dbReference type="Pfam" id="PF00079"/>
    </source>
</evidence>
<dbReference type="RefSeq" id="WP_097247954.1">
    <property type="nucleotide sequence ID" value="NZ_OBEG01000008.1"/>
</dbReference>
<gene>
    <name evidence="3" type="ORF">SAMN04244553_6212</name>
</gene>